<evidence type="ECO:0000256" key="10">
    <source>
        <dbReference type="PIRNR" id="PIRNR003097"/>
    </source>
</evidence>
<feature type="transmembrane region" description="Helical" evidence="11">
    <location>
        <begin position="174"/>
        <end position="201"/>
    </location>
</feature>
<keyword evidence="6 11" id="KW-0812">Transmembrane</keyword>
<evidence type="ECO:0000259" key="12">
    <source>
        <dbReference type="Pfam" id="PF02687"/>
    </source>
</evidence>
<name>A0A2W5T7Z4_9BACT</name>
<protein>
    <recommendedName>
        <fullName evidence="3 10">Cell division protein FtsX</fullName>
    </recommendedName>
</protein>
<comment type="subcellular location">
    <subcellularLocation>
        <location evidence="1">Cell membrane</location>
        <topology evidence="1">Multi-pass membrane protein</topology>
    </subcellularLocation>
</comment>
<gene>
    <name evidence="14" type="ORF">DI536_23045</name>
</gene>
<keyword evidence="9 10" id="KW-0131">Cell cycle</keyword>
<dbReference type="GO" id="GO:0051301">
    <property type="term" value="P:cell division"/>
    <property type="evidence" value="ECO:0007669"/>
    <property type="project" value="UniProtKB-KW"/>
</dbReference>
<feature type="transmembrane region" description="Helical" evidence="11">
    <location>
        <begin position="222"/>
        <end position="246"/>
    </location>
</feature>
<evidence type="ECO:0000256" key="2">
    <source>
        <dbReference type="ARBA" id="ARBA00007379"/>
    </source>
</evidence>
<evidence type="ECO:0000256" key="11">
    <source>
        <dbReference type="SAM" id="Phobius"/>
    </source>
</evidence>
<dbReference type="InterPro" id="IPR040690">
    <property type="entry name" value="FtsX_ECD"/>
</dbReference>
<evidence type="ECO:0000256" key="5">
    <source>
        <dbReference type="ARBA" id="ARBA00022618"/>
    </source>
</evidence>
<evidence type="ECO:0000256" key="8">
    <source>
        <dbReference type="ARBA" id="ARBA00023136"/>
    </source>
</evidence>
<organism evidence="14 15">
    <name type="scientific">Archangium gephyra</name>
    <dbReference type="NCBI Taxonomy" id="48"/>
    <lineage>
        <taxon>Bacteria</taxon>
        <taxon>Pseudomonadati</taxon>
        <taxon>Myxococcota</taxon>
        <taxon>Myxococcia</taxon>
        <taxon>Myxococcales</taxon>
        <taxon>Cystobacterineae</taxon>
        <taxon>Archangiaceae</taxon>
        <taxon>Archangium</taxon>
    </lineage>
</organism>
<accession>A0A2W5T7Z4</accession>
<keyword evidence="4 10" id="KW-1003">Cell membrane</keyword>
<keyword evidence="8 10" id="KW-0472">Membrane</keyword>
<evidence type="ECO:0000313" key="14">
    <source>
        <dbReference type="EMBL" id="PZR09113.1"/>
    </source>
</evidence>
<dbReference type="PANTHER" id="PTHR47755">
    <property type="entry name" value="CELL DIVISION PROTEIN FTSX"/>
    <property type="match status" value="1"/>
</dbReference>
<sequence>MSTGARLAYFARTAIGSMVRSPFVHVIAVASLALSLVGFGLARIAGTQLDVLLSSLGGDVEFTVYLAPDSPPDQVAELEKALTTRTGGSAARVSPADALGRLAASLGDQGRALVDLEENPLPWSIELKVPPAARDPEALELLANRTRALNFVTGVDYGQAALQRLSVIARALRLAGLVAFALVFLTAIIVVSATLQLAIFARREEIEIQKLVGGTDRFVRMPFLIEGAMQGLFAGVIALGLVFGAIRWVESEGGELVGFLMLDGRFVVNWARLAGEQVGLGIVLGLSGSFIAVRRFLRV</sequence>
<dbReference type="AlphaFoldDB" id="A0A2W5T7Z4"/>
<evidence type="ECO:0000313" key="15">
    <source>
        <dbReference type="Proteomes" id="UP000249061"/>
    </source>
</evidence>
<dbReference type="GO" id="GO:0005886">
    <property type="term" value="C:plasma membrane"/>
    <property type="evidence" value="ECO:0007669"/>
    <property type="project" value="UniProtKB-SubCell"/>
</dbReference>
<keyword evidence="5 10" id="KW-0132">Cell division</keyword>
<dbReference type="PIRSF" id="PIRSF003097">
    <property type="entry name" value="FtsX"/>
    <property type="match status" value="1"/>
</dbReference>
<comment type="caution">
    <text evidence="14">The sequence shown here is derived from an EMBL/GenBank/DDBJ whole genome shotgun (WGS) entry which is preliminary data.</text>
</comment>
<dbReference type="EMBL" id="QFQP01000022">
    <property type="protein sequence ID" value="PZR09113.1"/>
    <property type="molecule type" value="Genomic_DNA"/>
</dbReference>
<dbReference type="GO" id="GO:0032153">
    <property type="term" value="C:cell division site"/>
    <property type="evidence" value="ECO:0007669"/>
    <property type="project" value="TreeGrafter"/>
</dbReference>
<dbReference type="PANTHER" id="PTHR47755:SF1">
    <property type="entry name" value="CELL DIVISION PROTEIN FTSX"/>
    <property type="match status" value="1"/>
</dbReference>
<keyword evidence="7 11" id="KW-1133">Transmembrane helix</keyword>
<evidence type="ECO:0000256" key="4">
    <source>
        <dbReference type="ARBA" id="ARBA00022475"/>
    </source>
</evidence>
<evidence type="ECO:0000256" key="9">
    <source>
        <dbReference type="ARBA" id="ARBA00023306"/>
    </source>
</evidence>
<feature type="domain" description="FtsX extracellular" evidence="13">
    <location>
        <begin position="60"/>
        <end position="155"/>
    </location>
</feature>
<evidence type="ECO:0000256" key="7">
    <source>
        <dbReference type="ARBA" id="ARBA00022989"/>
    </source>
</evidence>
<evidence type="ECO:0000256" key="3">
    <source>
        <dbReference type="ARBA" id="ARBA00021907"/>
    </source>
</evidence>
<evidence type="ECO:0000256" key="6">
    <source>
        <dbReference type="ARBA" id="ARBA00022692"/>
    </source>
</evidence>
<feature type="transmembrane region" description="Helical" evidence="11">
    <location>
        <begin position="21"/>
        <end position="45"/>
    </location>
</feature>
<dbReference type="Proteomes" id="UP000249061">
    <property type="component" value="Unassembled WGS sequence"/>
</dbReference>
<comment type="similarity">
    <text evidence="2 10">Belongs to the ABC-4 integral membrane protein family. FtsX subfamily.</text>
</comment>
<reference evidence="14 15" key="1">
    <citation type="submission" date="2017-08" db="EMBL/GenBank/DDBJ databases">
        <title>Infants hospitalized years apart are colonized by the same room-sourced microbial strains.</title>
        <authorList>
            <person name="Brooks B."/>
            <person name="Olm M.R."/>
            <person name="Firek B.A."/>
            <person name="Baker R."/>
            <person name="Thomas B.C."/>
            <person name="Morowitz M.J."/>
            <person name="Banfield J.F."/>
        </authorList>
    </citation>
    <scope>NUCLEOTIDE SEQUENCE [LARGE SCALE GENOMIC DNA]</scope>
    <source>
        <strain evidence="14">S2_003_000_R2_14</strain>
    </source>
</reference>
<dbReference type="InterPro" id="IPR004513">
    <property type="entry name" value="FtsX"/>
</dbReference>
<dbReference type="Pfam" id="PF18075">
    <property type="entry name" value="FtsX_ECD"/>
    <property type="match status" value="1"/>
</dbReference>
<evidence type="ECO:0000256" key="1">
    <source>
        <dbReference type="ARBA" id="ARBA00004651"/>
    </source>
</evidence>
<feature type="transmembrane region" description="Helical" evidence="11">
    <location>
        <begin position="278"/>
        <end position="297"/>
    </location>
</feature>
<dbReference type="InterPro" id="IPR003838">
    <property type="entry name" value="ABC3_permease_C"/>
</dbReference>
<evidence type="ECO:0000259" key="13">
    <source>
        <dbReference type="Pfam" id="PF18075"/>
    </source>
</evidence>
<dbReference type="Pfam" id="PF02687">
    <property type="entry name" value="FtsX"/>
    <property type="match status" value="1"/>
</dbReference>
<proteinExistence type="inferred from homology"/>
<feature type="domain" description="ABC3 transporter permease C-terminal" evidence="12">
    <location>
        <begin position="178"/>
        <end position="298"/>
    </location>
</feature>